<dbReference type="eggNOG" id="KOG3399">
    <property type="taxonomic scope" value="Eukaryota"/>
</dbReference>
<dbReference type="PANTHER" id="PTHR13848">
    <property type="entry name" value="PROTEIN YIPPEE-LIKE CG15309-RELATED"/>
    <property type="match status" value="1"/>
</dbReference>
<dbReference type="GO" id="GO:0046872">
    <property type="term" value="F:metal ion binding"/>
    <property type="evidence" value="ECO:0007669"/>
    <property type="project" value="UniProtKB-KW"/>
</dbReference>
<evidence type="ECO:0000256" key="3">
    <source>
        <dbReference type="ARBA" id="ARBA00022833"/>
    </source>
</evidence>
<dbReference type="HOGENOM" id="CLU_043857_3_0_1"/>
<evidence type="ECO:0000259" key="5">
    <source>
        <dbReference type="PROSITE" id="PS51792"/>
    </source>
</evidence>
<dbReference type="PROSITE" id="PS51792">
    <property type="entry name" value="YIPPEE"/>
    <property type="match status" value="1"/>
</dbReference>
<feature type="non-terminal residue" evidence="6">
    <location>
        <position position="140"/>
    </location>
</feature>
<dbReference type="KEGG" id="pic:PICST_58133"/>
<keyword evidence="3" id="KW-0862">Zinc</keyword>
<dbReference type="AlphaFoldDB" id="A3LTL2"/>
<name>A3LTL2_PICST</name>
<keyword evidence="7" id="KW-1185">Reference proteome</keyword>
<evidence type="ECO:0000256" key="1">
    <source>
        <dbReference type="ARBA" id="ARBA00005613"/>
    </source>
</evidence>
<evidence type="ECO:0000256" key="2">
    <source>
        <dbReference type="ARBA" id="ARBA00022723"/>
    </source>
</evidence>
<evidence type="ECO:0000256" key="4">
    <source>
        <dbReference type="RuleBase" id="RU110713"/>
    </source>
</evidence>
<dbReference type="FunCoup" id="A3LTL2">
    <property type="interactions" value="390"/>
</dbReference>
<dbReference type="InterPro" id="IPR039058">
    <property type="entry name" value="Yippee_fam"/>
</dbReference>
<dbReference type="InParanoid" id="A3LTL2"/>
<accession>A3LTL2</accession>
<protein>
    <recommendedName>
        <fullName evidence="4">Protein yippee-like</fullName>
    </recommendedName>
</protein>
<dbReference type="EMBL" id="CP000498">
    <property type="protein sequence ID" value="ABN66086.2"/>
    <property type="molecule type" value="Genomic_DNA"/>
</dbReference>
<keyword evidence="2" id="KW-0479">Metal-binding</keyword>
<gene>
    <name evidence="6" type="ORF">PICST_58133</name>
</gene>
<dbReference type="Proteomes" id="UP000002258">
    <property type="component" value="Chromosome 4"/>
</dbReference>
<dbReference type="InterPro" id="IPR004910">
    <property type="entry name" value="Yippee/Mis18/Cereblon"/>
</dbReference>
<dbReference type="OMA" id="HLAFKGH"/>
<evidence type="ECO:0000313" key="6">
    <source>
        <dbReference type="EMBL" id="ABN66086.2"/>
    </source>
</evidence>
<dbReference type="InterPro" id="IPR034751">
    <property type="entry name" value="Yippee"/>
</dbReference>
<feature type="domain" description="Yippee" evidence="5">
    <location>
        <begin position="20"/>
        <end position="118"/>
    </location>
</feature>
<evidence type="ECO:0000313" key="7">
    <source>
        <dbReference type="Proteomes" id="UP000002258"/>
    </source>
</evidence>
<proteinExistence type="inferred from homology"/>
<reference evidence="6 7" key="1">
    <citation type="journal article" date="2007" name="Nat. Biotechnol.">
        <title>Genome sequence of the lignocellulose-bioconverting and xylose-fermenting yeast Pichia stipitis.</title>
        <authorList>
            <person name="Jeffries T.W."/>
            <person name="Grigoriev I.V."/>
            <person name="Grimwood J."/>
            <person name="Laplaza J.M."/>
            <person name="Aerts A."/>
            <person name="Salamov A."/>
            <person name="Schmutz J."/>
            <person name="Lindquist E."/>
            <person name="Dehal P."/>
            <person name="Shapiro H."/>
            <person name="Jin Y.S."/>
            <person name="Passoth V."/>
            <person name="Richardson P.M."/>
        </authorList>
    </citation>
    <scope>NUCLEOTIDE SEQUENCE [LARGE SCALE GENOMIC DNA]</scope>
    <source>
        <strain evidence="7">ATCC 58785 / CBS 6054 / NBRC 10063 / NRRL Y-11545</strain>
    </source>
</reference>
<dbReference type="STRING" id="322104.A3LTL2"/>
<dbReference type="OrthoDB" id="6407410at2759"/>
<comment type="similarity">
    <text evidence="1 4">Belongs to the yippee family.</text>
</comment>
<sequence length="140" mass="16355">MGLMCTNYFENYKYDSPKIQIITCKGCSSHLCLSDLIISDKFSGSSGPAYLVDSLINFEFESQFQETEMLTGIYVVSKIRCHQCKSILGWYYKKAYSYRETYKEGKFVIEKEFIKFIDNNSSTNALIENALKNKFRRRYS</sequence>
<dbReference type="Pfam" id="PF03226">
    <property type="entry name" value="Yippee-Mis18"/>
    <property type="match status" value="1"/>
</dbReference>
<organism evidence="6 7">
    <name type="scientific">Scheffersomyces stipitis (strain ATCC 58785 / CBS 6054 / NBRC 10063 / NRRL Y-11545)</name>
    <name type="common">Yeast</name>
    <name type="synonym">Pichia stipitis</name>
    <dbReference type="NCBI Taxonomy" id="322104"/>
    <lineage>
        <taxon>Eukaryota</taxon>
        <taxon>Fungi</taxon>
        <taxon>Dikarya</taxon>
        <taxon>Ascomycota</taxon>
        <taxon>Saccharomycotina</taxon>
        <taxon>Pichiomycetes</taxon>
        <taxon>Debaryomycetaceae</taxon>
        <taxon>Scheffersomyces</taxon>
    </lineage>
</organism>
<dbReference type="GeneID" id="4838551"/>
<dbReference type="RefSeq" id="XP_001384115.2">
    <property type="nucleotide sequence ID" value="XM_001384078.1"/>
</dbReference>